<sequence length="386" mass="42231">MSADSGKFSGTLPYAATTLLVECAAYQSRLIPIQRSTGKASVVVIIPLLPVTEQAKNKPYRQTEQTAYVQDNETRSAGHDTAGVQRGIFRVFDATRNTPLPATVCFFFTKSGRKTCLTTNASGQVSLAFRERDIVALEASASDYEPYAGNLVIEQLGGSSVKHAIPMNRTLTLLAVEAKGATRCMIRVGQQIVPLTVLQPGRFAAYDLLPGQYELSIGYGKHAVQRTVDLRSGLNWTSFTKSADTIAIVKSPRPATAPEPSVRNHELAPSLLSIDSIPMIYFEQSSYVLRPDSQRVLQQVAQYMKTHPDYTLEITGHTDNVGTPSLNQTLSMYRAMVTASFLARQGVDDDRFIKAGLGGNQPLATNDTEINKARNRRVSLKLISTR</sequence>
<dbReference type="KEGG" id="srho:HH216_10895"/>
<evidence type="ECO:0000313" key="6">
    <source>
        <dbReference type="EMBL" id="QJD78881.1"/>
    </source>
</evidence>
<accession>A0A7L5DN20</accession>
<dbReference type="InterPro" id="IPR036737">
    <property type="entry name" value="OmpA-like_sf"/>
</dbReference>
<dbReference type="InterPro" id="IPR050330">
    <property type="entry name" value="Bact_OuterMem_StrucFunc"/>
</dbReference>
<reference evidence="6 7" key="1">
    <citation type="submission" date="2020-04" db="EMBL/GenBank/DDBJ databases">
        <title>Genome sequencing of novel species.</title>
        <authorList>
            <person name="Heo J."/>
            <person name="Kim S.-J."/>
            <person name="Kim J.-S."/>
            <person name="Hong S.-B."/>
            <person name="Kwon S.-W."/>
        </authorList>
    </citation>
    <scope>NUCLEOTIDE SEQUENCE [LARGE SCALE GENOMIC DNA]</scope>
    <source>
        <strain evidence="6 7">CJU-R4</strain>
    </source>
</reference>
<name>A0A7L5DN20_9BACT</name>
<evidence type="ECO:0000256" key="1">
    <source>
        <dbReference type="ARBA" id="ARBA00004442"/>
    </source>
</evidence>
<dbReference type="RefSeq" id="WP_169550848.1">
    <property type="nucleotide sequence ID" value="NZ_CP051677.1"/>
</dbReference>
<evidence type="ECO:0000313" key="7">
    <source>
        <dbReference type="Proteomes" id="UP000501128"/>
    </source>
</evidence>
<evidence type="ECO:0000256" key="4">
    <source>
        <dbReference type="PROSITE-ProRule" id="PRU00473"/>
    </source>
</evidence>
<dbReference type="PRINTS" id="PR01021">
    <property type="entry name" value="OMPADOMAIN"/>
</dbReference>
<keyword evidence="7" id="KW-1185">Reference proteome</keyword>
<comment type="subcellular location">
    <subcellularLocation>
        <location evidence="1">Cell outer membrane</location>
    </subcellularLocation>
</comment>
<protein>
    <submittedName>
        <fullName evidence="6">OmpA family protein</fullName>
    </submittedName>
</protein>
<dbReference type="Gene3D" id="3.30.1330.60">
    <property type="entry name" value="OmpA-like domain"/>
    <property type="match status" value="1"/>
</dbReference>
<feature type="domain" description="OmpA-like" evidence="5">
    <location>
        <begin position="269"/>
        <end position="386"/>
    </location>
</feature>
<dbReference type="SUPFAM" id="SSF103088">
    <property type="entry name" value="OmpA-like"/>
    <property type="match status" value="1"/>
</dbReference>
<dbReference type="Proteomes" id="UP000501128">
    <property type="component" value="Chromosome"/>
</dbReference>
<dbReference type="Pfam" id="PF00691">
    <property type="entry name" value="OmpA"/>
    <property type="match status" value="1"/>
</dbReference>
<dbReference type="AlphaFoldDB" id="A0A7L5DN20"/>
<evidence type="ECO:0000256" key="3">
    <source>
        <dbReference type="ARBA" id="ARBA00023237"/>
    </source>
</evidence>
<dbReference type="EMBL" id="CP051677">
    <property type="protein sequence ID" value="QJD78881.1"/>
    <property type="molecule type" value="Genomic_DNA"/>
</dbReference>
<evidence type="ECO:0000259" key="5">
    <source>
        <dbReference type="PROSITE" id="PS51123"/>
    </source>
</evidence>
<dbReference type="PANTHER" id="PTHR30329">
    <property type="entry name" value="STATOR ELEMENT OF FLAGELLAR MOTOR COMPLEX"/>
    <property type="match status" value="1"/>
</dbReference>
<keyword evidence="2 4" id="KW-0472">Membrane</keyword>
<dbReference type="PROSITE" id="PS51123">
    <property type="entry name" value="OMPA_2"/>
    <property type="match status" value="1"/>
</dbReference>
<dbReference type="InterPro" id="IPR006664">
    <property type="entry name" value="OMP_bac"/>
</dbReference>
<organism evidence="6 7">
    <name type="scientific">Spirosoma rhododendri</name>
    <dbReference type="NCBI Taxonomy" id="2728024"/>
    <lineage>
        <taxon>Bacteria</taxon>
        <taxon>Pseudomonadati</taxon>
        <taxon>Bacteroidota</taxon>
        <taxon>Cytophagia</taxon>
        <taxon>Cytophagales</taxon>
        <taxon>Cytophagaceae</taxon>
        <taxon>Spirosoma</taxon>
    </lineage>
</organism>
<gene>
    <name evidence="6" type="ORF">HH216_10895</name>
</gene>
<evidence type="ECO:0000256" key="2">
    <source>
        <dbReference type="ARBA" id="ARBA00023136"/>
    </source>
</evidence>
<dbReference type="PANTHER" id="PTHR30329:SF21">
    <property type="entry name" value="LIPOPROTEIN YIAD-RELATED"/>
    <property type="match status" value="1"/>
</dbReference>
<proteinExistence type="predicted"/>
<dbReference type="GO" id="GO:0009279">
    <property type="term" value="C:cell outer membrane"/>
    <property type="evidence" value="ECO:0007669"/>
    <property type="project" value="UniProtKB-SubCell"/>
</dbReference>
<dbReference type="CDD" id="cd07185">
    <property type="entry name" value="OmpA_C-like"/>
    <property type="match status" value="1"/>
</dbReference>
<dbReference type="InterPro" id="IPR006665">
    <property type="entry name" value="OmpA-like"/>
</dbReference>
<keyword evidence="3" id="KW-0998">Cell outer membrane</keyword>